<sequence>MKHTLLFLFIISFLNCCTSSTKEEKQHLVKKQNKLESEKINTSPKTLIKSGDTIVIKQVHQIENYDRFTIKSSSYLWVTKKDTLDFKIHVREYITDSSKTHVHIDIRHSETVFFSTALKHLKNCIPIIQKDFALKNLGSIQFEGPNAYKDFSTYLPKEYESKYGNEKINYLQVNDFLMQSSMNPEFKKILFSLKKETYEYSIEKFQIRDSIISGITILVRIKNDK</sequence>
<gene>
    <name evidence="1" type="ORF">SAMN04487910_3853</name>
</gene>
<dbReference type="AlphaFoldDB" id="A0A1H7US22"/>
<evidence type="ECO:0000313" key="1">
    <source>
        <dbReference type="EMBL" id="SEL99761.1"/>
    </source>
</evidence>
<organism evidence="1 2">
    <name type="scientific">Aquimarina amphilecti</name>
    <dbReference type="NCBI Taxonomy" id="1038014"/>
    <lineage>
        <taxon>Bacteria</taxon>
        <taxon>Pseudomonadati</taxon>
        <taxon>Bacteroidota</taxon>
        <taxon>Flavobacteriia</taxon>
        <taxon>Flavobacteriales</taxon>
        <taxon>Flavobacteriaceae</taxon>
        <taxon>Aquimarina</taxon>
    </lineage>
</organism>
<keyword evidence="2" id="KW-1185">Reference proteome</keyword>
<accession>A0A1H7US22</accession>
<dbReference type="Proteomes" id="UP000198521">
    <property type="component" value="Unassembled WGS sequence"/>
</dbReference>
<proteinExistence type="predicted"/>
<dbReference type="OrthoDB" id="1352874at2"/>
<reference evidence="1 2" key="1">
    <citation type="submission" date="2016-10" db="EMBL/GenBank/DDBJ databases">
        <authorList>
            <person name="de Groot N.N."/>
        </authorList>
    </citation>
    <scope>NUCLEOTIDE SEQUENCE [LARGE SCALE GENOMIC DNA]</scope>
    <source>
        <strain evidence="1 2">DSM 25232</strain>
    </source>
</reference>
<dbReference type="EMBL" id="FOAB01000007">
    <property type="protein sequence ID" value="SEL99761.1"/>
    <property type="molecule type" value="Genomic_DNA"/>
</dbReference>
<evidence type="ECO:0000313" key="2">
    <source>
        <dbReference type="Proteomes" id="UP000198521"/>
    </source>
</evidence>
<protein>
    <submittedName>
        <fullName evidence="1">Uncharacterized protein</fullName>
    </submittedName>
</protein>
<dbReference type="RefSeq" id="WP_091411424.1">
    <property type="nucleotide sequence ID" value="NZ_FOAB01000007.1"/>
</dbReference>
<name>A0A1H7US22_AQUAM</name>
<dbReference type="STRING" id="1038014.SAMN04487910_3853"/>